<proteinExistence type="predicted"/>
<sequence>MWFAVAAAARPRSSGSTIDAFFFECFPLDDDFALALTDSPITTPPASCGCVLVCFLCFFALSSAGAAGAGSTCSLGTDGGWEWVFAALMADGSPAPGGEGESAPDPPAGTTGEELLRLLMLLLLLLMLLLLLLLVRLLSCGIARMSVSLLLHLSHLFFLLLLGNLRLPLRFCFRFLLLLLLLPFALKPSLGADLLERELHRRPFRVQVRIDEMLRVAAPPVRIVRLLQAQRNVPRFVVVFRFAHKVRRQTDCVTRDGRSMWRFGLRCYRRRSFHCFPCRTDDLFRAQRVLLYEIGIVVDVAQRGGNHPIVSLRFVQFLDWLCLHLQAKIEDRHGLLVIALGPSNIVQTVERPVLLVPGDVVEPQIERIGPVVPPDRILPSLLVGLEPGVCYHATTTTAATLDHGCSMMYWRTMTVR</sequence>
<keyword evidence="3" id="KW-1185">Reference proteome</keyword>
<keyword evidence="1" id="KW-1133">Transmembrane helix</keyword>
<evidence type="ECO:0000313" key="3">
    <source>
        <dbReference type="Proteomes" id="UP000075903"/>
    </source>
</evidence>
<keyword evidence="1" id="KW-0472">Membrane</keyword>
<name>A0A182V0W3_ANOME</name>
<feature type="transmembrane region" description="Helical" evidence="1">
    <location>
        <begin position="115"/>
        <end position="135"/>
    </location>
</feature>
<keyword evidence="1" id="KW-0812">Transmembrane</keyword>
<feature type="transmembrane region" description="Helical" evidence="1">
    <location>
        <begin position="147"/>
        <end position="167"/>
    </location>
</feature>
<organism evidence="2 3">
    <name type="scientific">Anopheles merus</name>
    <name type="common">Mosquito</name>
    <dbReference type="NCBI Taxonomy" id="30066"/>
    <lineage>
        <taxon>Eukaryota</taxon>
        <taxon>Metazoa</taxon>
        <taxon>Ecdysozoa</taxon>
        <taxon>Arthropoda</taxon>
        <taxon>Hexapoda</taxon>
        <taxon>Insecta</taxon>
        <taxon>Pterygota</taxon>
        <taxon>Neoptera</taxon>
        <taxon>Endopterygota</taxon>
        <taxon>Diptera</taxon>
        <taxon>Nematocera</taxon>
        <taxon>Culicoidea</taxon>
        <taxon>Culicidae</taxon>
        <taxon>Anophelinae</taxon>
        <taxon>Anopheles</taxon>
    </lineage>
</organism>
<accession>A0A182V0W3</accession>
<protein>
    <submittedName>
        <fullName evidence="2">Uncharacterized protein</fullName>
    </submittedName>
</protein>
<dbReference type="EnsemblMetazoa" id="AMEM006989-RA">
    <property type="protein sequence ID" value="AMEM006989-PA"/>
    <property type="gene ID" value="AMEM006989"/>
</dbReference>
<dbReference type="VEuPathDB" id="VectorBase:AMEM006989"/>
<evidence type="ECO:0000313" key="2">
    <source>
        <dbReference type="EnsemblMetazoa" id="AMEM006989-PA"/>
    </source>
</evidence>
<dbReference type="Proteomes" id="UP000075903">
    <property type="component" value="Unassembled WGS sequence"/>
</dbReference>
<reference evidence="2" key="1">
    <citation type="submission" date="2020-05" db="UniProtKB">
        <authorList>
            <consortium name="EnsemblMetazoa"/>
        </authorList>
    </citation>
    <scope>IDENTIFICATION</scope>
    <source>
        <strain evidence="2">MAF</strain>
    </source>
</reference>
<evidence type="ECO:0000256" key="1">
    <source>
        <dbReference type="SAM" id="Phobius"/>
    </source>
</evidence>
<dbReference type="AlphaFoldDB" id="A0A182V0W3"/>